<proteinExistence type="predicted"/>
<protein>
    <submittedName>
        <fullName evidence="1">Uncharacterized protein</fullName>
    </submittedName>
</protein>
<reference evidence="1" key="3">
    <citation type="submission" date="2025-09" db="UniProtKB">
        <authorList>
            <consortium name="Ensembl"/>
        </authorList>
    </citation>
    <scope>IDENTIFICATION</scope>
</reference>
<dbReference type="Ensembl" id="ENSAPET00000015502.1">
    <property type="protein sequence ID" value="ENSAPEP00000015109.1"/>
    <property type="gene ID" value="ENSAPEG00000010772.1"/>
</dbReference>
<dbReference type="AlphaFoldDB" id="A0A3P8SS46"/>
<reference evidence="1" key="2">
    <citation type="submission" date="2025-08" db="UniProtKB">
        <authorList>
            <consortium name="Ensembl"/>
        </authorList>
    </citation>
    <scope>IDENTIFICATION</scope>
</reference>
<evidence type="ECO:0000313" key="1">
    <source>
        <dbReference type="Ensembl" id="ENSAPEP00000015109.1"/>
    </source>
</evidence>
<dbReference type="Proteomes" id="UP000265080">
    <property type="component" value="Chromosome 24"/>
</dbReference>
<sequence length="95" mass="9665">MIFFSKKTIHVTQKTQHQPSGLPGSCVPIGCPGGCVPIGCPGGCVPIGCPGGCVPIGCPGGCLVLSGTPEQLSVFLLCLAADKHFLCFPSPVNWV</sequence>
<organism evidence="1 2">
    <name type="scientific">Amphiprion percula</name>
    <name type="common">Orange clownfish</name>
    <name type="synonym">Lutjanus percula</name>
    <dbReference type="NCBI Taxonomy" id="161767"/>
    <lineage>
        <taxon>Eukaryota</taxon>
        <taxon>Metazoa</taxon>
        <taxon>Chordata</taxon>
        <taxon>Craniata</taxon>
        <taxon>Vertebrata</taxon>
        <taxon>Euteleostomi</taxon>
        <taxon>Actinopterygii</taxon>
        <taxon>Neopterygii</taxon>
        <taxon>Teleostei</taxon>
        <taxon>Neoteleostei</taxon>
        <taxon>Acanthomorphata</taxon>
        <taxon>Ovalentaria</taxon>
        <taxon>Pomacentridae</taxon>
        <taxon>Amphiprion</taxon>
    </lineage>
</organism>
<keyword evidence="2" id="KW-1185">Reference proteome</keyword>
<evidence type="ECO:0000313" key="2">
    <source>
        <dbReference type="Proteomes" id="UP000265080"/>
    </source>
</evidence>
<dbReference type="GeneTree" id="ENSGT00940000178219"/>
<accession>A0A3P8SS46</accession>
<reference evidence="1 2" key="1">
    <citation type="submission" date="2018-03" db="EMBL/GenBank/DDBJ databases">
        <title>Finding Nemo's genes: A chromosome-scale reference assembly of the genome of the orange clownfish Amphiprion percula.</title>
        <authorList>
            <person name="Lehmann R."/>
        </authorList>
    </citation>
    <scope>NUCLEOTIDE SEQUENCE</scope>
</reference>
<name>A0A3P8SS46_AMPPE</name>